<protein>
    <submittedName>
        <fullName evidence="2">Uncharacterized protein</fullName>
    </submittedName>
</protein>
<feature type="non-terminal residue" evidence="2">
    <location>
        <position position="1"/>
    </location>
</feature>
<proteinExistence type="predicted"/>
<comment type="caution">
    <text evidence="2">The sequence shown here is derived from an EMBL/GenBank/DDBJ whole genome shotgun (WGS) entry which is preliminary data.</text>
</comment>
<evidence type="ECO:0000256" key="1">
    <source>
        <dbReference type="SAM" id="MobiDB-lite"/>
    </source>
</evidence>
<dbReference type="EMBL" id="AAKRHF010000049">
    <property type="protein sequence ID" value="ECU8648872.1"/>
    <property type="molecule type" value="Genomic_DNA"/>
</dbReference>
<reference evidence="2" key="1">
    <citation type="submission" date="2018-07" db="EMBL/GenBank/DDBJ databases">
        <authorList>
            <consortium name="PulseNet: The National Subtyping Network for Foodborne Disease Surveillance"/>
            <person name="Tarr C.L."/>
            <person name="Trees E."/>
            <person name="Katz L.S."/>
            <person name="Carleton-Romer H.A."/>
            <person name="Stroika S."/>
            <person name="Kucerova Z."/>
            <person name="Roache K.F."/>
            <person name="Sabol A.L."/>
            <person name="Besser J."/>
            <person name="Gerner-Smidt P."/>
        </authorList>
    </citation>
    <scope>NUCLEOTIDE SEQUENCE</scope>
    <source>
        <strain evidence="2">PNUSAS011093</strain>
    </source>
</reference>
<sequence>GDAPTSPERNGAGRYVAGDADQGEAPPPPCKAGFGGLSDDTAAGAVARHNGPVERAGWRVATGRARFIRVLGGWSRSGQRPYRHDSAVTGRGWRSHPEGAGPPEAGQVRRRAWGPSGARRAKPGGVRD</sequence>
<organism evidence="2">
    <name type="scientific">Salmonella newport</name>
    <dbReference type="NCBI Taxonomy" id="108619"/>
    <lineage>
        <taxon>Bacteria</taxon>
        <taxon>Pseudomonadati</taxon>
        <taxon>Pseudomonadota</taxon>
        <taxon>Gammaproteobacteria</taxon>
        <taxon>Enterobacterales</taxon>
        <taxon>Enterobacteriaceae</taxon>
        <taxon>Salmonella</taxon>
    </lineage>
</organism>
<feature type="region of interest" description="Disordered" evidence="1">
    <location>
        <begin position="1"/>
        <end position="37"/>
    </location>
</feature>
<name>A0A607G5T6_SALNE</name>
<dbReference type="AlphaFoldDB" id="A0A607G5T6"/>
<evidence type="ECO:0000313" key="2">
    <source>
        <dbReference type="EMBL" id="ECU8648872.1"/>
    </source>
</evidence>
<accession>A0A607G5T6</accession>
<feature type="region of interest" description="Disordered" evidence="1">
    <location>
        <begin position="75"/>
        <end position="128"/>
    </location>
</feature>
<gene>
    <name evidence="2" type="ORF">B9R89_25055</name>
</gene>